<gene>
    <name evidence="2" type="primary">hutI_1</name>
    <name evidence="2" type="ORF">DYBT9275_01824</name>
</gene>
<evidence type="ECO:0000313" key="2">
    <source>
        <dbReference type="EMBL" id="CAG4997651.1"/>
    </source>
</evidence>
<dbReference type="InterPro" id="IPR057744">
    <property type="entry name" value="OTAase-like"/>
</dbReference>
<keyword evidence="3" id="KW-1185">Reference proteome</keyword>
<dbReference type="CDD" id="cd01299">
    <property type="entry name" value="Met_dep_hydrolase_A"/>
    <property type="match status" value="1"/>
</dbReference>
<dbReference type="Gene3D" id="3.20.20.140">
    <property type="entry name" value="Metal-dependent hydrolases"/>
    <property type="match status" value="1"/>
</dbReference>
<evidence type="ECO:0000313" key="3">
    <source>
        <dbReference type="Proteomes" id="UP000680038"/>
    </source>
</evidence>
<dbReference type="SUPFAM" id="SSF51338">
    <property type="entry name" value="Composite domain of metallo-dependent hydrolases"/>
    <property type="match status" value="2"/>
</dbReference>
<dbReference type="InterPro" id="IPR006680">
    <property type="entry name" value="Amidohydro-rel"/>
</dbReference>
<dbReference type="Proteomes" id="UP000680038">
    <property type="component" value="Unassembled WGS sequence"/>
</dbReference>
<dbReference type="EMBL" id="CAJRAF010000002">
    <property type="protein sequence ID" value="CAG4997651.1"/>
    <property type="molecule type" value="Genomic_DNA"/>
</dbReference>
<dbReference type="PANTHER" id="PTHR43135">
    <property type="entry name" value="ALPHA-D-RIBOSE 1-METHYLPHOSPHONATE 5-TRIPHOSPHATE DIPHOSPHATASE"/>
    <property type="match status" value="1"/>
</dbReference>
<sequence length="425" mass="46517">MKRLTGPAQVIRFFLMVIIHFTATYKSNGQAPAAEPNRLTVIKAKALIDVRNGKLIERAVIYVLNGKIEKVGTNLEIPADATVINLTDKYVMPGLIDAHTHLCHEYQYELEKVPGANIVVETAIVDNANRALIGVRNARDMINSGYTTVRDLGNSGVNADIAIRDAINKNWIPGPRIFASTRALSPIGGQFARMPDDVRRALVPKEYVEISGVEEARRAVKQAIYDGADCIKIIVNNDRMSLNQEELNAIVEEAKKAHLKVAAHATNGDGPSLMAIKAGVHSIEHGYTLSSDVLMMMADQGVYLVPTDRTGVERYQQRIKRALAANVKIAFGSDMYFLDAKRNRGQVTVSTYHSYIAAGMNNVQILQSATMHPGVLIAGDGKVGLLEKGYFADIIAVEKNPLLNIEAIENVVFVMKEGKVIKTAD</sequence>
<dbReference type="PANTHER" id="PTHR43135:SF3">
    <property type="entry name" value="ALPHA-D-RIBOSE 1-METHYLPHOSPHONATE 5-TRIPHOSPHATE DIPHOSPHATASE"/>
    <property type="match status" value="1"/>
</dbReference>
<dbReference type="AlphaFoldDB" id="A0A916JAR4"/>
<dbReference type="GO" id="GO:0050480">
    <property type="term" value="F:imidazolonepropionase activity"/>
    <property type="evidence" value="ECO:0007669"/>
    <property type="project" value="UniProtKB-EC"/>
</dbReference>
<dbReference type="Gene3D" id="2.30.40.10">
    <property type="entry name" value="Urease, subunit C, domain 1"/>
    <property type="match status" value="1"/>
</dbReference>
<dbReference type="SUPFAM" id="SSF51556">
    <property type="entry name" value="Metallo-dependent hydrolases"/>
    <property type="match status" value="1"/>
</dbReference>
<comment type="caution">
    <text evidence="2">The sequence shown here is derived from an EMBL/GenBank/DDBJ whole genome shotgun (WGS) entry which is preliminary data.</text>
</comment>
<accession>A0A916JAR4</accession>
<dbReference type="InterPro" id="IPR051781">
    <property type="entry name" value="Metallo-dep_Hydrolase"/>
</dbReference>
<proteinExistence type="predicted"/>
<keyword evidence="2" id="KW-0378">Hydrolase</keyword>
<feature type="domain" description="Amidohydrolase-related" evidence="1">
    <location>
        <begin position="90"/>
        <end position="420"/>
    </location>
</feature>
<protein>
    <submittedName>
        <fullName evidence="2">Imidazolonepropionase</fullName>
        <ecNumber evidence="2">3.5.2.7</ecNumber>
    </submittedName>
</protein>
<evidence type="ECO:0000259" key="1">
    <source>
        <dbReference type="Pfam" id="PF01979"/>
    </source>
</evidence>
<dbReference type="RefSeq" id="WP_215238519.1">
    <property type="nucleotide sequence ID" value="NZ_CAJRAF010000002.1"/>
</dbReference>
<reference evidence="2" key="1">
    <citation type="submission" date="2021-04" db="EMBL/GenBank/DDBJ databases">
        <authorList>
            <person name="Rodrigo-Torres L."/>
            <person name="Arahal R. D."/>
            <person name="Lucena T."/>
        </authorList>
    </citation>
    <scope>NUCLEOTIDE SEQUENCE</scope>
    <source>
        <strain evidence="2">CECT 9275</strain>
    </source>
</reference>
<dbReference type="Pfam" id="PF01979">
    <property type="entry name" value="Amidohydro_1"/>
    <property type="match status" value="1"/>
</dbReference>
<dbReference type="InterPro" id="IPR032466">
    <property type="entry name" value="Metal_Hydrolase"/>
</dbReference>
<dbReference type="EC" id="3.5.2.7" evidence="2"/>
<organism evidence="2 3">
    <name type="scientific">Dyadobacter helix</name>
    <dbReference type="NCBI Taxonomy" id="2822344"/>
    <lineage>
        <taxon>Bacteria</taxon>
        <taxon>Pseudomonadati</taxon>
        <taxon>Bacteroidota</taxon>
        <taxon>Cytophagia</taxon>
        <taxon>Cytophagales</taxon>
        <taxon>Spirosomataceae</taxon>
        <taxon>Dyadobacter</taxon>
    </lineage>
</organism>
<dbReference type="InterPro" id="IPR011059">
    <property type="entry name" value="Metal-dep_hydrolase_composite"/>
</dbReference>
<name>A0A916JAR4_9BACT</name>